<organism evidence="4 5">
    <name type="scientific">Ethanoligenens harbinense (strain DSM 18485 / JCM 12961 / CGMCC 1.5033 / YUAN-3)</name>
    <dbReference type="NCBI Taxonomy" id="663278"/>
    <lineage>
        <taxon>Bacteria</taxon>
        <taxon>Bacillati</taxon>
        <taxon>Bacillota</taxon>
        <taxon>Clostridia</taxon>
        <taxon>Eubacteriales</taxon>
        <taxon>Oscillospiraceae</taxon>
        <taxon>Ethanoligenens</taxon>
    </lineage>
</organism>
<feature type="domain" description="NADPH-dependent FMN reductase-like" evidence="3">
    <location>
        <begin position="1"/>
        <end position="134"/>
    </location>
</feature>
<dbReference type="KEGG" id="eha:Ethha_1034"/>
<dbReference type="PANTHER" id="PTHR43278:SF2">
    <property type="entry name" value="IRON-SULFUR FLAVOPROTEIN"/>
    <property type="match status" value="1"/>
</dbReference>
<sequence>MKILLLNATPHKGNTWRVMCALRDEIAQADPAVEFEEIHLAGLGLPFCTGCSLCFRQGHRFCPHADILLPLLAKMEAGDGLIFGTTTFNMAPNALAKNLMDHWCFLLHRPHFFRNKAMVVSTTGGVGAGKTVDYTAGTLRAIGYNRCYKLPLASASWNDYRPSPAAQRKIRHMALCFYKDCVSGCLAPASVLQMIPYNLFRGMSLAYAKGSPYETEDGNHWSDPVRAHMAYDPSVPMPFYKKPLGHLFYLIGRAAGNAVTVTYKK</sequence>
<dbReference type="InterPro" id="IPR029039">
    <property type="entry name" value="Flavoprotein-like_sf"/>
</dbReference>
<evidence type="ECO:0000259" key="3">
    <source>
        <dbReference type="Pfam" id="PF03358"/>
    </source>
</evidence>
<dbReference type="Pfam" id="PF03358">
    <property type="entry name" value="FMN_red"/>
    <property type="match status" value="1"/>
</dbReference>
<dbReference type="SUPFAM" id="SSF52218">
    <property type="entry name" value="Flavoproteins"/>
    <property type="match status" value="1"/>
</dbReference>
<proteinExistence type="predicted"/>
<gene>
    <name evidence="4" type="ordered locus">Ethha_1034</name>
</gene>
<dbReference type="Proteomes" id="UP000001551">
    <property type="component" value="Chromosome"/>
</dbReference>
<evidence type="ECO:0000313" key="5">
    <source>
        <dbReference type="Proteomes" id="UP000001551"/>
    </source>
</evidence>
<protein>
    <submittedName>
        <fullName evidence="4">NADPH-dependent FMN reductase</fullName>
    </submittedName>
</protein>
<keyword evidence="5" id="KW-1185">Reference proteome</keyword>
<reference evidence="4 5" key="1">
    <citation type="submission" date="2010-12" db="EMBL/GenBank/DDBJ databases">
        <title>Complete sequence of Ethanoligenens harbinense YUAN-3.</title>
        <authorList>
            <person name="Lucas S."/>
            <person name="Copeland A."/>
            <person name="Lapidus A."/>
            <person name="Cheng J.-F."/>
            <person name="Bruce D."/>
            <person name="Goodwin L."/>
            <person name="Pitluck S."/>
            <person name="Chertkov O."/>
            <person name="Misra M."/>
            <person name="Detter J.C."/>
            <person name="Han C."/>
            <person name="Tapia R."/>
            <person name="Land M."/>
            <person name="Hauser L."/>
            <person name="Jeffries C."/>
            <person name="Kyrpides N."/>
            <person name="Ivanova N."/>
            <person name="Mikhailova N."/>
            <person name="Wang A."/>
            <person name="Mouttaki H."/>
            <person name="He Z."/>
            <person name="Zhou J."/>
            <person name="Hemme C.L."/>
            <person name="Woyke T."/>
        </authorList>
    </citation>
    <scope>NUCLEOTIDE SEQUENCE [LARGE SCALE GENOMIC DNA]</scope>
    <source>
        <strain evidence="5">DSM 18485 / JCM 12961 / CGMCC 1.5033 / YUAN-3</strain>
    </source>
</reference>
<dbReference type="InterPro" id="IPR005025">
    <property type="entry name" value="FMN_Rdtase-like_dom"/>
</dbReference>
<evidence type="ECO:0000313" key="4">
    <source>
        <dbReference type="EMBL" id="ADU26587.1"/>
    </source>
</evidence>
<accession>E6U487</accession>
<dbReference type="Gene3D" id="3.40.50.360">
    <property type="match status" value="1"/>
</dbReference>
<dbReference type="GO" id="GO:0016491">
    <property type="term" value="F:oxidoreductase activity"/>
    <property type="evidence" value="ECO:0007669"/>
    <property type="project" value="InterPro"/>
</dbReference>
<dbReference type="eggNOG" id="COG0655">
    <property type="taxonomic scope" value="Bacteria"/>
</dbReference>
<evidence type="ECO:0000256" key="2">
    <source>
        <dbReference type="ARBA" id="ARBA00022643"/>
    </source>
</evidence>
<dbReference type="EMBL" id="CP002400">
    <property type="protein sequence ID" value="ADU26587.1"/>
    <property type="molecule type" value="Genomic_DNA"/>
</dbReference>
<evidence type="ECO:0000256" key="1">
    <source>
        <dbReference type="ARBA" id="ARBA00022630"/>
    </source>
</evidence>
<dbReference type="AlphaFoldDB" id="E6U487"/>
<name>E6U487_ETHHY</name>
<dbReference type="STRING" id="663278.Ethha_1034"/>
<keyword evidence="2" id="KW-0288">FMN</keyword>
<dbReference type="InterPro" id="IPR051796">
    <property type="entry name" value="ISF_SsuE-like"/>
</dbReference>
<dbReference type="PANTHER" id="PTHR43278">
    <property type="entry name" value="NAD(P)H-DEPENDENT FMN-CONTAINING OXIDOREDUCTASE YWQN-RELATED"/>
    <property type="match status" value="1"/>
</dbReference>
<dbReference type="HOGENOM" id="CLU_050993_1_1_9"/>
<keyword evidence="1" id="KW-0285">Flavoprotein</keyword>
<dbReference type="RefSeq" id="WP_013484948.1">
    <property type="nucleotide sequence ID" value="NC_014828.1"/>
</dbReference>